<dbReference type="Proteomes" id="UP000095412">
    <property type="component" value="Unassembled WGS sequence"/>
</dbReference>
<evidence type="ECO:0000256" key="1">
    <source>
        <dbReference type="SAM" id="MobiDB-lite"/>
    </source>
</evidence>
<feature type="compositionally biased region" description="Basic and acidic residues" evidence="1">
    <location>
        <begin position="625"/>
        <end position="658"/>
    </location>
</feature>
<evidence type="ECO:0000313" key="5">
    <source>
        <dbReference type="Proteomes" id="UP000095412"/>
    </source>
</evidence>
<feature type="region of interest" description="Disordered" evidence="1">
    <location>
        <begin position="430"/>
        <end position="658"/>
    </location>
</feature>
<organism evidence="4 6">
    <name type="scientific">Staphylococcus caeli</name>
    <dbReference type="NCBI Taxonomy" id="2201815"/>
    <lineage>
        <taxon>Bacteria</taxon>
        <taxon>Bacillati</taxon>
        <taxon>Bacillota</taxon>
        <taxon>Bacilli</taxon>
        <taxon>Bacillales</taxon>
        <taxon>Staphylococcaceae</taxon>
        <taxon>Staphylococcus</taxon>
    </lineage>
</organism>
<feature type="compositionally biased region" description="Polar residues" evidence="1">
    <location>
        <begin position="614"/>
        <end position="624"/>
    </location>
</feature>
<protein>
    <submittedName>
        <fullName evidence="3 4">Mating channel protein</fullName>
    </submittedName>
</protein>
<keyword evidence="2" id="KW-0812">Transmembrane</keyword>
<dbReference type="AlphaFoldDB" id="A0A1D4QEY9"/>
<sequence length="658" mass="75388">MKHKGLYLLCFLILPILLFTTVSVYAVSNPLGEPTKSVEAKIEKYEGRDLDRYRPVYDKESDWSPFGDEEIAQQINNVTNFFFSMTKIIVSTTDFAITELYNLDVIDDFADKIGEFVNDMYSKLLDNLAMTLFILLCFNAFVIFSVQGNAREALKRGFLIFCLVGFGVGILGNAGSIIKGTNNIGKDINNIVMNSTTAINDNVDYVNENSGMNKIRNQYFNMTIYRTYLMMNYDTVNEQKIKEKNKKRVGDLLKLEPNKDNEDDIEDIISDEVNDYKNKAMKQSNVIGQLGIAIIGFILTIFVSIVFLAISFAKVIFSTFSLFLFLFLVFSWILSFLPNMEISVFKAFARTLGYIILSACMTFLFIVVSLCVDIADMFIRPDSKDAYFLNALFVVALLFVLYKKRSQIIDFISRGNVSFSPSDIGVAATEKTQQSWNKMRKKQSENKEEKRKRQQDKPTKHPKSGNETNSPSGNGSGDYKREPQNNSSYSKAPPPTKNSYFKRKQQMQQQNSSEGHSLNESSNGRMTQSNGTVDSNQNEANGYQNSKYQKQVQQQEQVREKSDKTSVQRNEQNSSDSMNYQNKDNQVPKEVVRTEQRAESKAKQSAYDKDVNKRQVQNHQNKQNFNEKTHQQPIERKPQRNEQSEKMKRQKDINKHGK</sequence>
<feature type="transmembrane region" description="Helical" evidence="2">
    <location>
        <begin position="386"/>
        <end position="402"/>
    </location>
</feature>
<evidence type="ECO:0000256" key="2">
    <source>
        <dbReference type="SAM" id="Phobius"/>
    </source>
</evidence>
<reference evidence="4 6" key="2">
    <citation type="submission" date="2016-09" db="EMBL/GenBank/DDBJ databases">
        <authorList>
            <consortium name="Pathogen Informatics"/>
        </authorList>
    </citation>
    <scope>NUCLEOTIDE SEQUENCE [LARGE SCALE GENOMIC DNA]</scope>
    <source>
        <strain evidence="4 6">82B</strain>
    </source>
</reference>
<dbReference type="EMBL" id="FMPI01000017">
    <property type="protein sequence ID" value="SCT28392.1"/>
    <property type="molecule type" value="Genomic_DNA"/>
</dbReference>
<name>A0A1D4QEY9_9STAP</name>
<keyword evidence="5" id="KW-1185">Reference proteome</keyword>
<evidence type="ECO:0000313" key="3">
    <source>
        <dbReference type="EMBL" id="SCT28392.1"/>
    </source>
</evidence>
<keyword evidence="2" id="KW-1133">Transmembrane helix</keyword>
<feature type="compositionally biased region" description="Polar residues" evidence="1">
    <location>
        <begin position="506"/>
        <end position="548"/>
    </location>
</feature>
<reference evidence="3 5" key="1">
    <citation type="submission" date="2016-09" db="EMBL/GenBank/DDBJ databases">
        <authorList>
            <consortium name="Pathogen Informatics"/>
            <person name="Sun Q."/>
            <person name="Inoue M."/>
        </authorList>
    </citation>
    <scope>NUCLEOTIDE SEQUENCE [LARGE SCALE GENOMIC DNA]</scope>
    <source>
        <strain evidence="3 5">82C</strain>
    </source>
</reference>
<dbReference type="Proteomes" id="UP000095768">
    <property type="component" value="Unassembled WGS sequence"/>
</dbReference>
<accession>A0A1D4QEY9</accession>
<evidence type="ECO:0000313" key="4">
    <source>
        <dbReference type="EMBL" id="SCT33717.1"/>
    </source>
</evidence>
<feature type="transmembrane region" description="Helical" evidence="2">
    <location>
        <begin position="128"/>
        <end position="146"/>
    </location>
</feature>
<dbReference type="RefSeq" id="WP_069996254.1">
    <property type="nucleotide sequence ID" value="NZ_FMPG01000013.1"/>
</dbReference>
<proteinExistence type="predicted"/>
<feature type="transmembrane region" description="Helical" evidence="2">
    <location>
        <begin position="315"/>
        <end position="334"/>
    </location>
</feature>
<keyword evidence="2" id="KW-0472">Membrane</keyword>
<dbReference type="EMBL" id="FMPG01000013">
    <property type="protein sequence ID" value="SCT33717.1"/>
    <property type="molecule type" value="Genomic_DNA"/>
</dbReference>
<feature type="compositionally biased region" description="Basic and acidic residues" evidence="1">
    <location>
        <begin position="586"/>
        <end position="613"/>
    </location>
</feature>
<feature type="transmembrane region" description="Helical" evidence="2">
    <location>
        <begin position="354"/>
        <end position="374"/>
    </location>
</feature>
<feature type="compositionally biased region" description="Basic and acidic residues" evidence="1">
    <location>
        <begin position="557"/>
        <end position="566"/>
    </location>
</feature>
<feature type="compositionally biased region" description="Basic and acidic residues" evidence="1">
    <location>
        <begin position="442"/>
        <end position="459"/>
    </location>
</feature>
<feature type="transmembrane region" description="Helical" evidence="2">
    <location>
        <begin position="286"/>
        <end position="308"/>
    </location>
</feature>
<gene>
    <name evidence="4" type="ORF">SAMEA2297795_02274</name>
    <name evidence="3" type="ORF">SAMEA2297796_02093</name>
</gene>
<evidence type="ECO:0000313" key="6">
    <source>
        <dbReference type="Proteomes" id="UP000095768"/>
    </source>
</evidence>
<dbReference type="OrthoDB" id="2195223at2"/>
<feature type="compositionally biased region" description="Polar residues" evidence="1">
    <location>
        <begin position="567"/>
        <end position="585"/>
    </location>
</feature>
<feature type="transmembrane region" description="Helical" evidence="2">
    <location>
        <begin position="158"/>
        <end position="178"/>
    </location>
</feature>
<dbReference type="NCBIfam" id="NF046089">
    <property type="entry name" value="CD3337_EF1877"/>
    <property type="match status" value="1"/>
</dbReference>
<dbReference type="InterPro" id="IPR058112">
    <property type="entry name" value="CD3337_EF1877-like"/>
</dbReference>